<gene>
    <name evidence="2" type="ORF">Cgig2_008539</name>
</gene>
<keyword evidence="3" id="KW-1185">Reference proteome</keyword>
<dbReference type="InterPro" id="IPR026960">
    <property type="entry name" value="RVT-Znf"/>
</dbReference>
<dbReference type="AlphaFoldDB" id="A0A9Q1Q9E9"/>
<protein>
    <recommendedName>
        <fullName evidence="1">Reverse transcriptase zinc-binding domain-containing protein</fullName>
    </recommendedName>
</protein>
<feature type="domain" description="Reverse transcriptase zinc-binding" evidence="1">
    <location>
        <begin position="20"/>
        <end position="87"/>
    </location>
</feature>
<name>A0A9Q1Q9E9_9CARY</name>
<dbReference type="OrthoDB" id="1708192at2759"/>
<evidence type="ECO:0000259" key="1">
    <source>
        <dbReference type="Pfam" id="PF13966"/>
    </source>
</evidence>
<accession>A0A9Q1Q9E9</accession>
<comment type="caution">
    <text evidence="2">The sequence shown here is derived from an EMBL/GenBank/DDBJ whole genome shotgun (WGS) entry which is preliminary data.</text>
</comment>
<organism evidence="2 3">
    <name type="scientific">Carnegiea gigantea</name>
    <dbReference type="NCBI Taxonomy" id="171969"/>
    <lineage>
        <taxon>Eukaryota</taxon>
        <taxon>Viridiplantae</taxon>
        <taxon>Streptophyta</taxon>
        <taxon>Embryophyta</taxon>
        <taxon>Tracheophyta</taxon>
        <taxon>Spermatophyta</taxon>
        <taxon>Magnoliopsida</taxon>
        <taxon>eudicotyledons</taxon>
        <taxon>Gunneridae</taxon>
        <taxon>Pentapetalae</taxon>
        <taxon>Caryophyllales</taxon>
        <taxon>Cactineae</taxon>
        <taxon>Cactaceae</taxon>
        <taxon>Cactoideae</taxon>
        <taxon>Echinocereeae</taxon>
        <taxon>Carnegiea</taxon>
    </lineage>
</organism>
<evidence type="ECO:0000313" key="3">
    <source>
        <dbReference type="Proteomes" id="UP001153076"/>
    </source>
</evidence>
<dbReference type="EMBL" id="JAKOGI010000581">
    <property type="protein sequence ID" value="KAJ8432825.1"/>
    <property type="molecule type" value="Genomic_DNA"/>
</dbReference>
<evidence type="ECO:0000313" key="2">
    <source>
        <dbReference type="EMBL" id="KAJ8432825.1"/>
    </source>
</evidence>
<dbReference type="Pfam" id="PF13966">
    <property type="entry name" value="zf-RVT"/>
    <property type="match status" value="1"/>
</dbReference>
<dbReference type="Proteomes" id="UP001153076">
    <property type="component" value="Unassembled WGS sequence"/>
</dbReference>
<proteinExistence type="predicted"/>
<reference evidence="2" key="1">
    <citation type="submission" date="2022-04" db="EMBL/GenBank/DDBJ databases">
        <title>Carnegiea gigantea Genome sequencing and assembly v2.</title>
        <authorList>
            <person name="Copetti D."/>
            <person name="Sanderson M.J."/>
            <person name="Burquez A."/>
            <person name="Wojciechowski M.F."/>
        </authorList>
    </citation>
    <scope>NUCLEOTIDE SEQUENCE</scope>
    <source>
        <strain evidence="2">SGP5-SGP5p</strain>
        <tissue evidence="2">Aerial part</tissue>
    </source>
</reference>
<sequence>MVEWQDEADSVDERLDRYCANSNWSTLFPDARVTHMFLWRACSNAQPLKEALGKRVPSIDAKCDLCSELTKSDYHAMLECMQAKQIWMASPFFDFAQSGRFGSVVEAFDIFKTAHLQYAETFVVILWTIWRSRNKLIRSNSAFPPQMALRKALNFVHEYKEAVDHLHMPWDNSSLSIWVPPTTGLVKVNFDGAKLRDWERNGERSEGMLMATLTSRRLR</sequence>